<dbReference type="InterPro" id="IPR043970">
    <property type="entry name" value="FUZ/MON1/HPS1_longin_3"/>
</dbReference>
<name>A0AAN9VNL7_9ORTH</name>
<dbReference type="PANTHER" id="PTHR13559">
    <property type="entry name" value="INTRACELLULAR TRAFFIC PROTEIN-RELATED"/>
    <property type="match status" value="1"/>
</dbReference>
<protein>
    <submittedName>
        <fullName evidence="8">Uncharacterized protein</fullName>
    </submittedName>
</protein>
<keyword evidence="3" id="KW-0963">Cytoplasm</keyword>
<keyword evidence="4" id="KW-0206">Cytoskeleton</keyword>
<evidence type="ECO:0000256" key="3">
    <source>
        <dbReference type="ARBA" id="ARBA00022490"/>
    </source>
</evidence>
<comment type="similarity">
    <text evidence="2">Belongs to the fuzzy family.</text>
</comment>
<dbReference type="PANTHER" id="PTHR13559:SF1">
    <property type="entry name" value="PROTEIN FUZZY HOMOLOG"/>
    <property type="match status" value="1"/>
</dbReference>
<evidence type="ECO:0000259" key="7">
    <source>
        <dbReference type="Pfam" id="PF19038"/>
    </source>
</evidence>
<dbReference type="InterPro" id="IPR043971">
    <property type="entry name" value="FUZ/MON1/HPS1_longin_2"/>
</dbReference>
<organism evidence="8 9">
    <name type="scientific">Gryllus longicercus</name>
    <dbReference type="NCBI Taxonomy" id="2509291"/>
    <lineage>
        <taxon>Eukaryota</taxon>
        <taxon>Metazoa</taxon>
        <taxon>Ecdysozoa</taxon>
        <taxon>Arthropoda</taxon>
        <taxon>Hexapoda</taxon>
        <taxon>Insecta</taxon>
        <taxon>Pterygota</taxon>
        <taxon>Neoptera</taxon>
        <taxon>Polyneoptera</taxon>
        <taxon>Orthoptera</taxon>
        <taxon>Ensifera</taxon>
        <taxon>Gryllidea</taxon>
        <taxon>Grylloidea</taxon>
        <taxon>Gryllidae</taxon>
        <taxon>Gryllinae</taxon>
        <taxon>Gryllus</taxon>
    </lineage>
</organism>
<proteinExistence type="inferred from homology"/>
<sequence length="353" mass="38817">MFAKTQEIDLLSTATTETTFIWKEMEDSVIIIAAACGVSTELLEMLVSSVFQAMIMTVGIEEIRTCRNIERLKRELRACYPLVDRLLECLDTTSRVDLLGLTEVILCHENISLQALLDAYCECLGSLHGCLVARGRTLVATASWWALQPSERKLLALLVAGDGQATARDVPLFLPFTSPAVPFRLVTCALAAGVDVCALCGPSPSLAEAEHTAAQCWRGAVDLLRAAQLCCPRNLAHAVQLDAGIMGILLVDHLNGKFLLSGNQLQSDSKKDVYRLDILCTFYYQGAGMLWKNSGASKAVESYWCSEYHKCHAMQQGNTLLCVLYAAAVPTDTMRHITKQSFKILTTDKQMCW</sequence>
<evidence type="ECO:0000256" key="1">
    <source>
        <dbReference type="ARBA" id="ARBA00004245"/>
    </source>
</evidence>
<dbReference type="Proteomes" id="UP001378592">
    <property type="component" value="Unassembled WGS sequence"/>
</dbReference>
<dbReference type="InterPro" id="IPR043972">
    <property type="entry name" value="FUZ/MON1/HPS1_longin_1"/>
</dbReference>
<evidence type="ECO:0000313" key="9">
    <source>
        <dbReference type="Proteomes" id="UP001378592"/>
    </source>
</evidence>
<dbReference type="InterPro" id="IPR026069">
    <property type="entry name" value="Fuzzy"/>
</dbReference>
<evidence type="ECO:0000313" key="8">
    <source>
        <dbReference type="EMBL" id="KAK7866021.1"/>
    </source>
</evidence>
<feature type="domain" description="FUZ/MON1/HPS1 second Longin" evidence="6">
    <location>
        <begin position="125"/>
        <end position="218"/>
    </location>
</feature>
<feature type="domain" description="FUZ/MON1/HPS1 third Longin" evidence="7">
    <location>
        <begin position="244"/>
        <end position="347"/>
    </location>
</feature>
<dbReference type="Pfam" id="PF19036">
    <property type="entry name" value="Fuz_longin_1"/>
    <property type="match status" value="1"/>
</dbReference>
<dbReference type="Pfam" id="PF19038">
    <property type="entry name" value="Fuz_longin_3"/>
    <property type="match status" value="1"/>
</dbReference>
<dbReference type="GO" id="GO:1905515">
    <property type="term" value="P:non-motile cilium assembly"/>
    <property type="evidence" value="ECO:0007669"/>
    <property type="project" value="TreeGrafter"/>
</dbReference>
<gene>
    <name evidence="8" type="ORF">R5R35_008536</name>
</gene>
<comment type="subcellular location">
    <subcellularLocation>
        <location evidence="1">Cytoplasm</location>
        <location evidence="1">Cytoskeleton</location>
    </subcellularLocation>
</comment>
<evidence type="ECO:0000259" key="5">
    <source>
        <dbReference type="Pfam" id="PF19036"/>
    </source>
</evidence>
<evidence type="ECO:0000259" key="6">
    <source>
        <dbReference type="Pfam" id="PF19037"/>
    </source>
</evidence>
<evidence type="ECO:0000256" key="2">
    <source>
        <dbReference type="ARBA" id="ARBA00008550"/>
    </source>
</evidence>
<dbReference type="GO" id="GO:0016192">
    <property type="term" value="P:vesicle-mediated transport"/>
    <property type="evidence" value="ECO:0007669"/>
    <property type="project" value="InterPro"/>
</dbReference>
<comment type="caution">
    <text evidence="8">The sequence shown here is derived from an EMBL/GenBank/DDBJ whole genome shotgun (WGS) entry which is preliminary data.</text>
</comment>
<accession>A0AAN9VNL7</accession>
<dbReference type="GO" id="GO:0005856">
    <property type="term" value="C:cytoskeleton"/>
    <property type="evidence" value="ECO:0007669"/>
    <property type="project" value="UniProtKB-SubCell"/>
</dbReference>
<dbReference type="Pfam" id="PF19037">
    <property type="entry name" value="Fuz_longin_2"/>
    <property type="match status" value="1"/>
</dbReference>
<reference evidence="8 9" key="1">
    <citation type="submission" date="2024-03" db="EMBL/GenBank/DDBJ databases">
        <title>The genome assembly and annotation of the cricket Gryllus longicercus Weissman &amp; Gray.</title>
        <authorList>
            <person name="Szrajer S."/>
            <person name="Gray D."/>
            <person name="Ylla G."/>
        </authorList>
    </citation>
    <scope>NUCLEOTIDE SEQUENCE [LARGE SCALE GENOMIC DNA]</scope>
    <source>
        <strain evidence="8">DAG 2021-001</strain>
        <tissue evidence="8">Whole body minus gut</tissue>
    </source>
</reference>
<evidence type="ECO:0000256" key="4">
    <source>
        <dbReference type="ARBA" id="ARBA00023212"/>
    </source>
</evidence>
<dbReference type="EMBL" id="JAZDUA010000157">
    <property type="protein sequence ID" value="KAK7866021.1"/>
    <property type="molecule type" value="Genomic_DNA"/>
</dbReference>
<dbReference type="AlphaFoldDB" id="A0AAN9VNL7"/>
<keyword evidence="9" id="KW-1185">Reference proteome</keyword>
<feature type="domain" description="FUZ/MON1/HPS1 first Longin" evidence="5">
    <location>
        <begin position="1"/>
        <end position="86"/>
    </location>
</feature>